<dbReference type="CDD" id="cd02440">
    <property type="entry name" value="AdoMet_MTases"/>
    <property type="match status" value="1"/>
</dbReference>
<reference evidence="4" key="1">
    <citation type="submission" date="2017-11" db="EMBL/GenBank/DDBJ databases">
        <authorList>
            <person name="Kuznetsova I."/>
            <person name="Sazanova A."/>
            <person name="Chirak E."/>
            <person name="Safronova V."/>
            <person name="Willems A."/>
        </authorList>
    </citation>
    <scope>NUCLEOTIDE SEQUENCE [LARGE SCALE GENOMIC DNA]</scope>
    <source>
        <strain evidence="4">CCBAU 03422</strain>
    </source>
</reference>
<dbReference type="InterPro" id="IPR029063">
    <property type="entry name" value="SAM-dependent_MTases_sf"/>
</dbReference>
<sequence>MDSIQVGAIDPAKLDAFLARAVGDLSAGYGGVMVSIGNRLGLYKAMAGTGPLSSREVAERTGCAERYVREWLGSQVAGGYIVYHAISDTYELTPEQAFVLANEESPVFIPNAWAVPASMWFDEDKAVEAFRTGKGIAWGDHDGRLYCGVAGFYRNAYRASLVSQWLPALDGVVDKLRAGALVADVGCGHGHSTVLMAQAFPASHFRGFDTHAQSLTEARQIAAEAGVARATFTTARADEYPGTGYDLICFFDCLHDMGDPLAAAVHAASAIAPGGTVMLVEPFANDRIEENVSPVARLYYAASTTMCCAHAISEGGRLVLGAQAGEARLAEVFRKAGFAHFRRAAETPFNLILEARL</sequence>
<gene>
    <name evidence="3" type="ORF">CU103_10465</name>
</gene>
<proteinExistence type="predicted"/>
<keyword evidence="3" id="KW-0489">Methyltransferase</keyword>
<comment type="caution">
    <text evidence="3">The sequence shown here is derived from an EMBL/GenBank/DDBJ whole genome shotgun (WGS) entry which is preliminary data.</text>
</comment>
<dbReference type="AlphaFoldDB" id="A0A2P7BG49"/>
<dbReference type="Pfam" id="PF13847">
    <property type="entry name" value="Methyltransf_31"/>
    <property type="match status" value="1"/>
</dbReference>
<dbReference type="PANTHER" id="PTHR45128">
    <property type="entry name" value="METHYLTRANSFERASE TYPE 11"/>
    <property type="match status" value="1"/>
</dbReference>
<evidence type="ECO:0000313" key="3">
    <source>
        <dbReference type="EMBL" id="PSH65409.1"/>
    </source>
</evidence>
<keyword evidence="4" id="KW-1185">Reference proteome</keyword>
<dbReference type="SUPFAM" id="SSF46785">
    <property type="entry name" value="Winged helix' DNA-binding domain"/>
    <property type="match status" value="1"/>
</dbReference>
<dbReference type="GO" id="GO:0032259">
    <property type="term" value="P:methylation"/>
    <property type="evidence" value="ECO:0007669"/>
    <property type="project" value="UniProtKB-KW"/>
</dbReference>
<organism evidence="3 4">
    <name type="scientific">Phyllobacterium sophorae</name>
    <dbReference type="NCBI Taxonomy" id="1520277"/>
    <lineage>
        <taxon>Bacteria</taxon>
        <taxon>Pseudomonadati</taxon>
        <taxon>Pseudomonadota</taxon>
        <taxon>Alphaproteobacteria</taxon>
        <taxon>Hyphomicrobiales</taxon>
        <taxon>Phyllobacteriaceae</taxon>
        <taxon>Phyllobacterium</taxon>
    </lineage>
</organism>
<dbReference type="EMBL" id="PGGM01000003">
    <property type="protein sequence ID" value="PSH65409.1"/>
    <property type="molecule type" value="Genomic_DNA"/>
</dbReference>
<dbReference type="SUPFAM" id="SSF53335">
    <property type="entry name" value="S-adenosyl-L-methionine-dependent methyltransferases"/>
    <property type="match status" value="1"/>
</dbReference>
<accession>A0A2P7BG49</accession>
<dbReference type="InterPro" id="IPR048711">
    <property type="entry name" value="WHD_Rv2258c"/>
</dbReference>
<dbReference type="RefSeq" id="WP_106663825.1">
    <property type="nucleotide sequence ID" value="NZ_PGGM01000003.1"/>
</dbReference>
<dbReference type="InterPro" id="IPR053173">
    <property type="entry name" value="SAM-binding_MTase"/>
</dbReference>
<dbReference type="Pfam" id="PF21320">
    <property type="entry name" value="WHD_Rv2258c"/>
    <property type="match status" value="1"/>
</dbReference>
<dbReference type="InterPro" id="IPR025714">
    <property type="entry name" value="Methyltranfer_dom"/>
</dbReference>
<feature type="domain" description="Methyltransferase" evidence="1">
    <location>
        <begin position="180"/>
        <end position="328"/>
    </location>
</feature>
<feature type="domain" description="S-adenosylmethionine-dependent methyltransferase Rv2258c-like winged HTH" evidence="2">
    <location>
        <begin position="31"/>
        <end position="101"/>
    </location>
</feature>
<dbReference type="GO" id="GO:0008168">
    <property type="term" value="F:methyltransferase activity"/>
    <property type="evidence" value="ECO:0007669"/>
    <property type="project" value="UniProtKB-KW"/>
</dbReference>
<protein>
    <submittedName>
        <fullName evidence="3">SAM-dependent methyltransferase</fullName>
    </submittedName>
</protein>
<dbReference type="Proteomes" id="UP000241764">
    <property type="component" value="Unassembled WGS sequence"/>
</dbReference>
<dbReference type="OrthoDB" id="9801363at2"/>
<evidence type="ECO:0000313" key="4">
    <source>
        <dbReference type="Proteomes" id="UP000241764"/>
    </source>
</evidence>
<dbReference type="PANTHER" id="PTHR45128:SF2">
    <property type="entry name" value="METHYLTRANSFERASE DOMAIN-CONTAINING PROTEIN"/>
    <property type="match status" value="1"/>
</dbReference>
<dbReference type="Gene3D" id="3.40.50.150">
    <property type="entry name" value="Vaccinia Virus protein VP39"/>
    <property type="match status" value="1"/>
</dbReference>
<name>A0A2P7BG49_9HYPH</name>
<dbReference type="InterPro" id="IPR036390">
    <property type="entry name" value="WH_DNA-bd_sf"/>
</dbReference>
<keyword evidence="3" id="KW-0808">Transferase</keyword>
<evidence type="ECO:0000259" key="2">
    <source>
        <dbReference type="Pfam" id="PF21320"/>
    </source>
</evidence>
<evidence type="ECO:0000259" key="1">
    <source>
        <dbReference type="Pfam" id="PF13847"/>
    </source>
</evidence>